<evidence type="ECO:0000313" key="10">
    <source>
        <dbReference type="Proteomes" id="UP000309673"/>
    </source>
</evidence>
<dbReference type="AlphaFoldDB" id="A0A4U0F8H1"/>
<organism evidence="9 10">
    <name type="scientific">Cohnella pontilimi</name>
    <dbReference type="NCBI Taxonomy" id="2564100"/>
    <lineage>
        <taxon>Bacteria</taxon>
        <taxon>Bacillati</taxon>
        <taxon>Bacillota</taxon>
        <taxon>Bacilli</taxon>
        <taxon>Bacillales</taxon>
        <taxon>Paenibacillaceae</taxon>
        <taxon>Cohnella</taxon>
    </lineage>
</organism>
<protein>
    <submittedName>
        <fullName evidence="9">DMT family transporter</fullName>
    </submittedName>
</protein>
<evidence type="ECO:0000256" key="2">
    <source>
        <dbReference type="ARBA" id="ARBA00007362"/>
    </source>
</evidence>
<comment type="similarity">
    <text evidence="2">Belongs to the EamA transporter family.</text>
</comment>
<dbReference type="EMBL" id="SUPK01000008">
    <property type="protein sequence ID" value="TJY40840.1"/>
    <property type="molecule type" value="Genomic_DNA"/>
</dbReference>
<dbReference type="InterPro" id="IPR037185">
    <property type="entry name" value="EmrE-like"/>
</dbReference>
<reference evidence="9 10" key="1">
    <citation type="submission" date="2019-04" db="EMBL/GenBank/DDBJ databases">
        <title>Cohnella sp. nov., isolated from soil.</title>
        <authorList>
            <person name="Kim W."/>
        </authorList>
    </citation>
    <scope>NUCLEOTIDE SEQUENCE [LARGE SCALE GENOMIC DNA]</scope>
    <source>
        <strain evidence="9 10">CAU 1483</strain>
    </source>
</reference>
<dbReference type="InterPro" id="IPR050638">
    <property type="entry name" value="AA-Vitamin_Transporters"/>
</dbReference>
<dbReference type="SUPFAM" id="SSF103481">
    <property type="entry name" value="Multidrug resistance efflux transporter EmrE"/>
    <property type="match status" value="2"/>
</dbReference>
<dbReference type="Proteomes" id="UP000309673">
    <property type="component" value="Unassembled WGS sequence"/>
</dbReference>
<accession>A0A4U0F8H1</accession>
<dbReference type="GO" id="GO:0005886">
    <property type="term" value="C:plasma membrane"/>
    <property type="evidence" value="ECO:0007669"/>
    <property type="project" value="UniProtKB-SubCell"/>
</dbReference>
<feature type="domain" description="EamA" evidence="8">
    <location>
        <begin position="8"/>
        <end position="140"/>
    </location>
</feature>
<comment type="subcellular location">
    <subcellularLocation>
        <location evidence="1">Cell membrane</location>
        <topology evidence="1">Multi-pass membrane protein</topology>
    </subcellularLocation>
</comment>
<name>A0A4U0F8H1_9BACL</name>
<keyword evidence="3" id="KW-1003">Cell membrane</keyword>
<evidence type="ECO:0000256" key="1">
    <source>
        <dbReference type="ARBA" id="ARBA00004651"/>
    </source>
</evidence>
<proteinExistence type="inferred from homology"/>
<feature type="transmembrane region" description="Helical" evidence="7">
    <location>
        <begin position="186"/>
        <end position="207"/>
    </location>
</feature>
<keyword evidence="5 7" id="KW-1133">Transmembrane helix</keyword>
<gene>
    <name evidence="9" type="ORF">E5161_17020</name>
</gene>
<feature type="transmembrane region" description="Helical" evidence="7">
    <location>
        <begin position="158"/>
        <end position="179"/>
    </location>
</feature>
<keyword evidence="4 7" id="KW-0812">Transmembrane</keyword>
<dbReference type="PANTHER" id="PTHR32322">
    <property type="entry name" value="INNER MEMBRANE TRANSPORTER"/>
    <property type="match status" value="1"/>
</dbReference>
<feature type="domain" description="EamA" evidence="8">
    <location>
        <begin position="155"/>
        <end position="291"/>
    </location>
</feature>
<dbReference type="RefSeq" id="WP_136779039.1">
    <property type="nucleotide sequence ID" value="NZ_SUPK01000008.1"/>
</dbReference>
<evidence type="ECO:0000256" key="5">
    <source>
        <dbReference type="ARBA" id="ARBA00022989"/>
    </source>
</evidence>
<dbReference type="PANTHER" id="PTHR32322:SF18">
    <property type="entry name" value="S-ADENOSYLMETHIONINE_S-ADENOSYLHOMOCYSTEINE TRANSPORTER"/>
    <property type="match status" value="1"/>
</dbReference>
<dbReference type="Pfam" id="PF00892">
    <property type="entry name" value="EamA"/>
    <property type="match status" value="2"/>
</dbReference>
<feature type="transmembrane region" description="Helical" evidence="7">
    <location>
        <begin position="125"/>
        <end position="146"/>
    </location>
</feature>
<feature type="transmembrane region" description="Helical" evidence="7">
    <location>
        <begin position="274"/>
        <end position="292"/>
    </location>
</feature>
<keyword evidence="10" id="KW-1185">Reference proteome</keyword>
<feature type="transmembrane region" description="Helical" evidence="7">
    <location>
        <begin position="219"/>
        <end position="239"/>
    </location>
</feature>
<feature type="transmembrane region" description="Helical" evidence="7">
    <location>
        <begin position="251"/>
        <end position="268"/>
    </location>
</feature>
<comment type="caution">
    <text evidence="9">The sequence shown here is derived from an EMBL/GenBank/DDBJ whole genome shotgun (WGS) entry which is preliminary data.</text>
</comment>
<evidence type="ECO:0000259" key="8">
    <source>
        <dbReference type="Pfam" id="PF00892"/>
    </source>
</evidence>
<keyword evidence="6 7" id="KW-0472">Membrane</keyword>
<evidence type="ECO:0000256" key="6">
    <source>
        <dbReference type="ARBA" id="ARBA00023136"/>
    </source>
</evidence>
<feature type="transmembrane region" description="Helical" evidence="7">
    <location>
        <begin position="95"/>
        <end position="113"/>
    </location>
</feature>
<feature type="transmembrane region" description="Helical" evidence="7">
    <location>
        <begin position="36"/>
        <end position="55"/>
    </location>
</feature>
<evidence type="ECO:0000256" key="7">
    <source>
        <dbReference type="SAM" id="Phobius"/>
    </source>
</evidence>
<feature type="transmembrane region" description="Helical" evidence="7">
    <location>
        <begin position="5"/>
        <end position="24"/>
    </location>
</feature>
<sequence length="306" mass="32689">MNKTWIYYTGLLMAGVSWGVNFGVSKMALDTFDPVLFAFLRFGMAVPFFFLLLKTTEGSIGVPWKTALQFALIGLVGVTGLEIAVLYSIKYTTLANASLLNVAPWPVFASLFAPLVTGEKLTSRLLTGGGASMAGVCLVILGGGSGLSFSSEHLIGDLLAFGISIVGALYNVVCMPLMMRFSAVRVSAWTSLFGALFMFPFTLGAWGKVDWSGLNAVHYSAVGYNVLICTVAALAVWNGSMYKVGAARANFFRYVVPAAAMMTGYLFFSESVSVWQIAGTLCMAAGLIWISLERTEGSQPARSVLS</sequence>
<dbReference type="OrthoDB" id="4529062at2"/>
<evidence type="ECO:0000256" key="3">
    <source>
        <dbReference type="ARBA" id="ARBA00022475"/>
    </source>
</evidence>
<feature type="transmembrane region" description="Helical" evidence="7">
    <location>
        <begin position="67"/>
        <end position="89"/>
    </location>
</feature>
<evidence type="ECO:0000256" key="4">
    <source>
        <dbReference type="ARBA" id="ARBA00022692"/>
    </source>
</evidence>
<dbReference type="InterPro" id="IPR000620">
    <property type="entry name" value="EamA_dom"/>
</dbReference>
<evidence type="ECO:0000313" key="9">
    <source>
        <dbReference type="EMBL" id="TJY40840.1"/>
    </source>
</evidence>